<sequence>MLAPGGQIGVALSALQQALSRYEDAARLFAELSAAGTDTQPSVGALRATSLSIQQHEEQLKAWCDWCRVREQAGEAGPV</sequence>
<keyword evidence="1" id="KW-0347">Helicase</keyword>
<evidence type="ECO:0000313" key="1">
    <source>
        <dbReference type="EMBL" id="EGH48743.1"/>
    </source>
</evidence>
<keyword evidence="2" id="KW-1185">Reference proteome</keyword>
<comment type="caution">
    <text evidence="1">The sequence shown here is derived from an EMBL/GenBank/DDBJ whole genome shotgun (WGS) entry which is preliminary data.</text>
</comment>
<evidence type="ECO:0000313" key="2">
    <source>
        <dbReference type="Proteomes" id="UP000004986"/>
    </source>
</evidence>
<feature type="non-terminal residue" evidence="1">
    <location>
        <position position="79"/>
    </location>
</feature>
<gene>
    <name evidence="1" type="ORF">PSYPI_43030</name>
</gene>
<organism evidence="1 2">
    <name type="scientific">Pseudomonas syringae pv. pisi str. 1704B</name>
    <dbReference type="NCBI Taxonomy" id="629263"/>
    <lineage>
        <taxon>Bacteria</taxon>
        <taxon>Pseudomonadati</taxon>
        <taxon>Pseudomonadota</taxon>
        <taxon>Gammaproteobacteria</taxon>
        <taxon>Pseudomonadales</taxon>
        <taxon>Pseudomonadaceae</taxon>
        <taxon>Pseudomonas</taxon>
        <taxon>Pseudomonas syringae</taxon>
    </lineage>
</organism>
<dbReference type="GO" id="GO:0004386">
    <property type="term" value="F:helicase activity"/>
    <property type="evidence" value="ECO:0007669"/>
    <property type="project" value="UniProtKB-KW"/>
</dbReference>
<dbReference type="Proteomes" id="UP000004986">
    <property type="component" value="Unassembled WGS sequence"/>
</dbReference>
<reference evidence="1 2" key="1">
    <citation type="journal article" date="2011" name="PLoS Pathog.">
        <title>Dynamic evolution of pathogenicity revealed by sequencing and comparative genomics of 19 Pseudomonas syringae isolates.</title>
        <authorList>
            <person name="Baltrus D.A."/>
            <person name="Nishimura M.T."/>
            <person name="Romanchuk A."/>
            <person name="Chang J.H."/>
            <person name="Mukhtar M.S."/>
            <person name="Cherkis K."/>
            <person name="Roach J."/>
            <person name="Grant S.R."/>
            <person name="Jones C.D."/>
            <person name="Dangl J.L."/>
        </authorList>
    </citation>
    <scope>NUCLEOTIDE SEQUENCE [LARGE SCALE GENOMIC DNA]</scope>
    <source>
        <strain evidence="1 2">1704B</strain>
    </source>
</reference>
<keyword evidence="1" id="KW-0378">Hydrolase</keyword>
<keyword evidence="1" id="KW-0067">ATP-binding</keyword>
<keyword evidence="1" id="KW-0547">Nucleotide-binding</keyword>
<protein>
    <submittedName>
        <fullName evidence="1">Putative DNA helicase</fullName>
    </submittedName>
</protein>
<name>F3GNU0_PSESJ</name>
<dbReference type="EMBL" id="AEAI01003436">
    <property type="protein sequence ID" value="EGH48743.1"/>
    <property type="molecule type" value="Genomic_DNA"/>
</dbReference>
<proteinExistence type="predicted"/>
<dbReference type="HOGENOM" id="CLU_2611856_0_0_6"/>
<dbReference type="AlphaFoldDB" id="F3GNU0"/>
<accession>F3GNU0</accession>